<gene>
    <name evidence="1" type="ORF">ODALV1_LOCUS6174</name>
</gene>
<sequence>MDGLCSQLTTGVDMSMLLSDFTGYNAIKYLTKLKEIAVEGSMLTQQCCVKLLEELNLEAWRFTDMHAADLVPPQNIRQIERFFNEFEQERY</sequence>
<name>A0ABP1Q1C0_9HEXA</name>
<organism evidence="1 2">
    <name type="scientific">Orchesella dallaii</name>
    <dbReference type="NCBI Taxonomy" id="48710"/>
    <lineage>
        <taxon>Eukaryota</taxon>
        <taxon>Metazoa</taxon>
        <taxon>Ecdysozoa</taxon>
        <taxon>Arthropoda</taxon>
        <taxon>Hexapoda</taxon>
        <taxon>Collembola</taxon>
        <taxon>Entomobryomorpha</taxon>
        <taxon>Entomobryoidea</taxon>
        <taxon>Orchesellidae</taxon>
        <taxon>Orchesellinae</taxon>
        <taxon>Orchesella</taxon>
    </lineage>
</organism>
<reference evidence="1 2" key="1">
    <citation type="submission" date="2024-08" db="EMBL/GenBank/DDBJ databases">
        <authorList>
            <person name="Cucini C."/>
            <person name="Frati F."/>
        </authorList>
    </citation>
    <scope>NUCLEOTIDE SEQUENCE [LARGE SCALE GENOMIC DNA]</scope>
</reference>
<comment type="caution">
    <text evidence="1">The sequence shown here is derived from an EMBL/GenBank/DDBJ whole genome shotgun (WGS) entry which is preliminary data.</text>
</comment>
<evidence type="ECO:0000313" key="2">
    <source>
        <dbReference type="Proteomes" id="UP001642540"/>
    </source>
</evidence>
<dbReference type="EMBL" id="CAXLJM020000019">
    <property type="protein sequence ID" value="CAL8085626.1"/>
    <property type="molecule type" value="Genomic_DNA"/>
</dbReference>
<proteinExistence type="predicted"/>
<accession>A0ABP1Q1C0</accession>
<dbReference type="Proteomes" id="UP001642540">
    <property type="component" value="Unassembled WGS sequence"/>
</dbReference>
<protein>
    <submittedName>
        <fullName evidence="1">Uncharacterized protein</fullName>
    </submittedName>
</protein>
<evidence type="ECO:0000313" key="1">
    <source>
        <dbReference type="EMBL" id="CAL8085626.1"/>
    </source>
</evidence>
<keyword evidence="2" id="KW-1185">Reference proteome</keyword>